<dbReference type="Gene3D" id="3.40.930.10">
    <property type="entry name" value="Mannitol-specific EII, Chain A"/>
    <property type="match status" value="1"/>
</dbReference>
<dbReference type="InterPro" id="IPR016152">
    <property type="entry name" value="PTrfase/Anion_transptr"/>
</dbReference>
<dbReference type="PROSITE" id="PS00372">
    <property type="entry name" value="PTS_EIIA_TYPE_2_HIS"/>
    <property type="match status" value="1"/>
</dbReference>
<organism evidence="2 3">
    <name type="scientific">Silvimonas amylolytica</name>
    <dbReference type="NCBI Taxonomy" id="449663"/>
    <lineage>
        <taxon>Bacteria</taxon>
        <taxon>Pseudomonadati</taxon>
        <taxon>Pseudomonadota</taxon>
        <taxon>Betaproteobacteria</taxon>
        <taxon>Neisseriales</taxon>
        <taxon>Chitinibacteraceae</taxon>
        <taxon>Silvimonas</taxon>
    </lineage>
</organism>
<dbReference type="Proteomes" id="UP000621859">
    <property type="component" value="Unassembled WGS sequence"/>
</dbReference>
<keyword evidence="2" id="KW-0813">Transport</keyword>
<protein>
    <submittedName>
        <fullName evidence="2">PTS sugar transporter subunit IIA</fullName>
    </submittedName>
</protein>
<proteinExistence type="predicted"/>
<dbReference type="EMBL" id="BMLY01000003">
    <property type="protein sequence ID" value="GGP26347.1"/>
    <property type="molecule type" value="Genomic_DNA"/>
</dbReference>
<dbReference type="PANTHER" id="PTHR47738">
    <property type="entry name" value="PTS SYSTEM FRUCTOSE-LIKE EIIA COMPONENT-RELATED"/>
    <property type="match status" value="1"/>
</dbReference>
<dbReference type="InterPro" id="IPR051541">
    <property type="entry name" value="PTS_SugarTrans_NitroReg"/>
</dbReference>
<dbReference type="PANTHER" id="PTHR47738:SF1">
    <property type="entry name" value="NITROGEN REGULATORY PROTEIN"/>
    <property type="match status" value="1"/>
</dbReference>
<gene>
    <name evidence="2" type="primary">rpoP</name>
    <name evidence="2" type="ORF">GCM10010971_21660</name>
</gene>
<dbReference type="PROSITE" id="PS51094">
    <property type="entry name" value="PTS_EIIA_TYPE_2"/>
    <property type="match status" value="1"/>
</dbReference>
<reference evidence="3" key="1">
    <citation type="journal article" date="2019" name="Int. J. Syst. Evol. Microbiol.">
        <title>The Global Catalogue of Microorganisms (GCM) 10K type strain sequencing project: providing services to taxonomists for standard genome sequencing and annotation.</title>
        <authorList>
            <consortium name="The Broad Institute Genomics Platform"/>
            <consortium name="The Broad Institute Genome Sequencing Center for Infectious Disease"/>
            <person name="Wu L."/>
            <person name="Ma J."/>
        </authorList>
    </citation>
    <scope>NUCLEOTIDE SEQUENCE [LARGE SCALE GENOMIC DNA]</scope>
    <source>
        <strain evidence="3">CGMCC 1.8860</strain>
    </source>
</reference>
<feature type="domain" description="PTS EIIA type-2" evidence="1">
    <location>
        <begin position="6"/>
        <end position="149"/>
    </location>
</feature>
<dbReference type="InterPro" id="IPR002178">
    <property type="entry name" value="PTS_EIIA_type-2_dom"/>
</dbReference>
<name>A0ABQ2PMU3_9NEIS</name>
<keyword evidence="3" id="KW-1185">Reference proteome</keyword>
<evidence type="ECO:0000313" key="2">
    <source>
        <dbReference type="EMBL" id="GGP26347.1"/>
    </source>
</evidence>
<evidence type="ECO:0000259" key="1">
    <source>
        <dbReference type="PROSITE" id="PS51094"/>
    </source>
</evidence>
<comment type="caution">
    <text evidence="2">The sequence shown here is derived from an EMBL/GenBank/DDBJ whole genome shotgun (WGS) entry which is preliminary data.</text>
</comment>
<accession>A0ABQ2PMU3</accession>
<sequence>MSSLADLCPPSSILLDVPARTVNDLFEHAASFAEHHYALPASLVLQKLLDREHLGTTALGRGVAIPHARIEGLDYPVMIYIRPTLPLDADTPDGKGLSEFIFLLMPARACQQHLQALADVASALHLRDFRQALREARNQTAVHRVLATAPMHLSVQRRGLLENAS</sequence>
<keyword evidence="2" id="KW-0762">Sugar transport</keyword>
<dbReference type="SUPFAM" id="SSF55804">
    <property type="entry name" value="Phoshotransferase/anion transport protein"/>
    <property type="match status" value="1"/>
</dbReference>
<dbReference type="Pfam" id="PF00359">
    <property type="entry name" value="PTS_EIIA_2"/>
    <property type="match status" value="1"/>
</dbReference>
<evidence type="ECO:0000313" key="3">
    <source>
        <dbReference type="Proteomes" id="UP000621859"/>
    </source>
</evidence>
<dbReference type="RefSeq" id="WP_188693126.1">
    <property type="nucleotide sequence ID" value="NZ_BMLY01000003.1"/>
</dbReference>